<dbReference type="Proteomes" id="UP000742786">
    <property type="component" value="Unassembled WGS sequence"/>
</dbReference>
<accession>A0A916J559</accession>
<evidence type="ECO:0000259" key="15">
    <source>
        <dbReference type="Pfam" id="PF02665"/>
    </source>
</evidence>
<evidence type="ECO:0000256" key="14">
    <source>
        <dbReference type="SAM" id="Phobius"/>
    </source>
</evidence>
<keyword evidence="2" id="KW-0813">Transport</keyword>
<evidence type="ECO:0000256" key="7">
    <source>
        <dbReference type="ARBA" id="ARBA00022982"/>
    </source>
</evidence>
<evidence type="ECO:0000256" key="12">
    <source>
        <dbReference type="ARBA" id="ARBA00023136"/>
    </source>
</evidence>
<evidence type="ECO:0000256" key="5">
    <source>
        <dbReference type="ARBA" id="ARBA00022692"/>
    </source>
</evidence>
<keyword evidence="17" id="KW-1185">Reference proteome</keyword>
<keyword evidence="3" id="KW-1003">Cell membrane</keyword>
<keyword evidence="12 14" id="KW-0472">Membrane</keyword>
<keyword evidence="10 13" id="KW-0408">Iron</keyword>
<dbReference type="SUPFAM" id="SSF103501">
    <property type="entry name" value="Respiratory nitrate reductase 1 gamma chain"/>
    <property type="match status" value="1"/>
</dbReference>
<dbReference type="GO" id="GO:0005886">
    <property type="term" value="C:plasma membrane"/>
    <property type="evidence" value="ECO:0007669"/>
    <property type="project" value="UniProtKB-SubCell"/>
</dbReference>
<feature type="domain" description="NarG-like" evidence="15">
    <location>
        <begin position="6"/>
        <end position="221"/>
    </location>
</feature>
<feature type="binding site" description="axial binding residue" evidence="13">
    <location>
        <position position="66"/>
    </location>
    <ligand>
        <name>heme b</name>
        <dbReference type="ChEBI" id="CHEBI:60344"/>
        <label>2</label>
    </ligand>
    <ligandPart>
        <name>Fe</name>
        <dbReference type="ChEBI" id="CHEBI:18248"/>
    </ligandPart>
</feature>
<dbReference type="InterPro" id="IPR023234">
    <property type="entry name" value="NarG-like_domain"/>
</dbReference>
<dbReference type="GO" id="GO:0009325">
    <property type="term" value="C:nitrate reductase complex"/>
    <property type="evidence" value="ECO:0007669"/>
    <property type="project" value="InterPro"/>
</dbReference>
<comment type="caution">
    <text evidence="16">The sequence shown here is derived from an EMBL/GenBank/DDBJ whole genome shotgun (WGS) entry which is preliminary data.</text>
</comment>
<evidence type="ECO:0000313" key="17">
    <source>
        <dbReference type="Proteomes" id="UP000742786"/>
    </source>
</evidence>
<dbReference type="InterPro" id="IPR036197">
    <property type="entry name" value="NarG-like_sf"/>
</dbReference>
<evidence type="ECO:0000313" key="16">
    <source>
        <dbReference type="EMBL" id="CAG4884193.1"/>
    </source>
</evidence>
<dbReference type="NCBIfam" id="TIGR00351">
    <property type="entry name" value="narI"/>
    <property type="match status" value="1"/>
</dbReference>
<dbReference type="GO" id="GO:0020037">
    <property type="term" value="F:heme binding"/>
    <property type="evidence" value="ECO:0007669"/>
    <property type="project" value="TreeGrafter"/>
</dbReference>
<organism evidence="16 17">
    <name type="scientific">Georgfuchsia toluolica</name>
    <dbReference type="NCBI Taxonomy" id="424218"/>
    <lineage>
        <taxon>Bacteria</taxon>
        <taxon>Pseudomonadati</taxon>
        <taxon>Pseudomonadota</taxon>
        <taxon>Betaproteobacteria</taxon>
        <taxon>Nitrosomonadales</taxon>
        <taxon>Sterolibacteriaceae</taxon>
        <taxon>Georgfuchsia</taxon>
    </lineage>
</organism>
<keyword evidence="9 16" id="KW-0560">Oxidoreductase</keyword>
<keyword evidence="8 14" id="KW-1133">Transmembrane helix</keyword>
<protein>
    <submittedName>
        <fullName evidence="16">Respiratory nitrate reductase gamma chain</fullName>
        <ecNumber evidence="16">1.7.99.4</ecNumber>
    </submittedName>
</protein>
<dbReference type="PANTHER" id="PTHR30598">
    <property type="entry name" value="NITRATE REDUCTASE PRIVATE CHAPERONE, REDOX ENZYME MATURATION PROTEIN REMP FAMILY"/>
    <property type="match status" value="1"/>
</dbReference>
<evidence type="ECO:0000256" key="1">
    <source>
        <dbReference type="ARBA" id="ARBA00004651"/>
    </source>
</evidence>
<dbReference type="EC" id="1.7.99.4" evidence="16"/>
<dbReference type="Gene3D" id="1.20.950.20">
    <property type="entry name" value="Transmembrane di-heme cytochromes, Chain C"/>
    <property type="match status" value="1"/>
</dbReference>
<keyword evidence="5 14" id="KW-0812">Transmembrane</keyword>
<dbReference type="GO" id="GO:0042128">
    <property type="term" value="P:nitrate assimilation"/>
    <property type="evidence" value="ECO:0007669"/>
    <property type="project" value="UniProtKB-KW"/>
</dbReference>
<feature type="transmembrane region" description="Helical" evidence="14">
    <location>
        <begin position="48"/>
        <end position="72"/>
    </location>
</feature>
<sequence>MSALTNLLIVALPYLAVVLCVIGCIYRYRVSGFKFSSLSSQFLDSDKLFFGSMLFHWGLLVVLAGHLLAFLFPGWVLHIYSSHANLVIFEEMIGFTFGLGALLGLVWLFIRRMGNQRVRVVTSRMDIFIEVLLIFQIALGCWIAYAYRWGSTWFASNLSPYLWSLFKLDPQTAAVVSLPAPVLIHIVAAFVILALIPFSRLVHFLVAPFTYIARPYQQVIWNWDRKRIRDPNTAWSNTRPKNN</sequence>
<feature type="binding site" description="axial binding residue" evidence="13">
    <location>
        <position position="185"/>
    </location>
    <ligand>
        <name>heme b</name>
        <dbReference type="ChEBI" id="CHEBI:60344"/>
        <label>1</label>
    </ligand>
    <ligandPart>
        <name>Fe</name>
        <dbReference type="ChEBI" id="CHEBI:18248"/>
    </ligandPart>
</feature>
<evidence type="ECO:0000256" key="3">
    <source>
        <dbReference type="ARBA" id="ARBA00022475"/>
    </source>
</evidence>
<dbReference type="PANTHER" id="PTHR30598:SF3">
    <property type="entry name" value="RESPIRATORY NITRATE REDUCTASE 1 GAMMA CHAIN"/>
    <property type="match status" value="1"/>
</dbReference>
<gene>
    <name evidence="16" type="ORF">GTOL_12076</name>
</gene>
<feature type="transmembrane region" description="Helical" evidence="14">
    <location>
        <begin position="92"/>
        <end position="110"/>
    </location>
</feature>
<feature type="transmembrane region" description="Helical" evidence="14">
    <location>
        <begin position="6"/>
        <end position="28"/>
    </location>
</feature>
<dbReference type="InterPro" id="IPR051936">
    <property type="entry name" value="Heme-iron_electron_transfer"/>
</dbReference>
<dbReference type="Pfam" id="PF02665">
    <property type="entry name" value="Nitrate_red_gam"/>
    <property type="match status" value="1"/>
</dbReference>
<dbReference type="RefSeq" id="WP_220636066.1">
    <property type="nucleotide sequence ID" value="NZ_CAJQUM010000001.1"/>
</dbReference>
<dbReference type="GO" id="GO:0046872">
    <property type="term" value="F:metal ion binding"/>
    <property type="evidence" value="ECO:0007669"/>
    <property type="project" value="UniProtKB-KW"/>
</dbReference>
<evidence type="ECO:0000256" key="4">
    <source>
        <dbReference type="ARBA" id="ARBA00022617"/>
    </source>
</evidence>
<evidence type="ECO:0000256" key="8">
    <source>
        <dbReference type="ARBA" id="ARBA00022989"/>
    </source>
</evidence>
<dbReference type="AlphaFoldDB" id="A0A916J559"/>
<feature type="transmembrane region" description="Helical" evidence="14">
    <location>
        <begin position="131"/>
        <end position="150"/>
    </location>
</feature>
<feature type="binding site" description="axial binding residue" evidence="13">
    <location>
        <position position="203"/>
    </location>
    <ligand>
        <name>heme b</name>
        <dbReference type="ChEBI" id="CHEBI:60344"/>
        <label>1</label>
    </ligand>
    <ligandPart>
        <name>Fe</name>
        <dbReference type="ChEBI" id="CHEBI:18248"/>
    </ligandPart>
</feature>
<keyword evidence="7" id="KW-0249">Electron transport</keyword>
<proteinExistence type="predicted"/>
<evidence type="ECO:0000256" key="10">
    <source>
        <dbReference type="ARBA" id="ARBA00023004"/>
    </source>
</evidence>
<evidence type="ECO:0000256" key="11">
    <source>
        <dbReference type="ARBA" id="ARBA00023063"/>
    </source>
</evidence>
<reference evidence="16" key="1">
    <citation type="submission" date="2021-04" db="EMBL/GenBank/DDBJ databases">
        <authorList>
            <person name="Hornung B."/>
        </authorList>
    </citation>
    <scope>NUCLEOTIDE SEQUENCE</scope>
    <source>
        <strain evidence="16">G5G6</strain>
    </source>
</reference>
<keyword evidence="11" id="KW-0534">Nitrate assimilation</keyword>
<dbReference type="GO" id="GO:0019645">
    <property type="term" value="P:anaerobic electron transport chain"/>
    <property type="evidence" value="ECO:0007669"/>
    <property type="project" value="TreeGrafter"/>
</dbReference>
<name>A0A916J559_9PROT</name>
<dbReference type="InterPro" id="IPR003816">
    <property type="entry name" value="Nitrate_red_gam"/>
</dbReference>
<keyword evidence="6" id="KW-0479">Metal-binding</keyword>
<keyword evidence="4 13" id="KW-0349">Heme</keyword>
<evidence type="ECO:0000256" key="6">
    <source>
        <dbReference type="ARBA" id="ARBA00022723"/>
    </source>
</evidence>
<feature type="binding site" description="axial binding residue" evidence="13">
    <location>
        <position position="56"/>
    </location>
    <ligand>
        <name>heme b</name>
        <dbReference type="ChEBI" id="CHEBI:60344"/>
        <label>1</label>
    </ligand>
    <ligandPart>
        <name>Fe</name>
        <dbReference type="ChEBI" id="CHEBI:18248"/>
    </ligandPart>
</feature>
<dbReference type="GO" id="GO:0009055">
    <property type="term" value="F:electron transfer activity"/>
    <property type="evidence" value="ECO:0007669"/>
    <property type="project" value="TreeGrafter"/>
</dbReference>
<evidence type="ECO:0000256" key="2">
    <source>
        <dbReference type="ARBA" id="ARBA00022448"/>
    </source>
</evidence>
<comment type="subcellular location">
    <subcellularLocation>
        <location evidence="1">Cell membrane</location>
        <topology evidence="1">Multi-pass membrane protein</topology>
    </subcellularLocation>
</comment>
<evidence type="ECO:0000256" key="9">
    <source>
        <dbReference type="ARBA" id="ARBA00023002"/>
    </source>
</evidence>
<dbReference type="GO" id="GO:0008940">
    <property type="term" value="F:nitrate reductase activity"/>
    <property type="evidence" value="ECO:0007669"/>
    <property type="project" value="InterPro"/>
</dbReference>
<evidence type="ECO:0000256" key="13">
    <source>
        <dbReference type="PIRSR" id="PIRSR603816-1"/>
    </source>
</evidence>
<feature type="transmembrane region" description="Helical" evidence="14">
    <location>
        <begin position="170"/>
        <end position="196"/>
    </location>
</feature>
<dbReference type="EMBL" id="CAJQUM010000001">
    <property type="protein sequence ID" value="CAG4884193.1"/>
    <property type="molecule type" value="Genomic_DNA"/>
</dbReference>